<keyword evidence="2" id="KW-0808">Transferase</keyword>
<dbReference type="PROSITE" id="PS51191">
    <property type="entry name" value="FEMABX"/>
    <property type="match status" value="1"/>
</dbReference>
<dbReference type="GO" id="GO:0008360">
    <property type="term" value="P:regulation of cell shape"/>
    <property type="evidence" value="ECO:0007669"/>
    <property type="project" value="UniProtKB-KW"/>
</dbReference>
<organism evidence="7 8">
    <name type="scientific">Candidatus Fimihabitans intestinipullorum</name>
    <dbReference type="NCBI Taxonomy" id="2840820"/>
    <lineage>
        <taxon>Bacteria</taxon>
        <taxon>Bacillati</taxon>
        <taxon>Mycoplasmatota</taxon>
        <taxon>Mycoplasmatota incertae sedis</taxon>
        <taxon>Candidatus Fimihabitans</taxon>
    </lineage>
</organism>
<keyword evidence="6" id="KW-0961">Cell wall biogenesis/degradation</keyword>
<sequence>MNYKFITDMTRREYEYFVKSHSTTSFMQEYGWPFVKSNWEHAYCGLYQNDTLVAACAVLIKKLPFNIRLFYVPRGYLIDYKNSDLLLIFTKYLKEFAKHKHAYAITIDPNFCKSETSILTIEKNETVSFPKHYSIDADTKHNNLINLHYHHKGFHKSINSYLQPRFNMSIPLVDENFEPLTEQQVKSSFKKRIREYLGNYHTKRGVFFEHTTDIDRLDEFMEIINITEERQNISLRNRAYFETMMKQYPDRAVLFFGKLDLKQYLEFLNSHKSTEEEKKEIESFIEEGKTTLTLSAALVLIPLNEEKVRTCEYLYAGNNLKFARLNVSYGLVYDICKYGIEQNCDFCNLGGINGTLDDHLTTFKSRFNAIVWEFYGEYDYIVNHFLYWPIRIFLPVGKWFYRKLRRR</sequence>
<dbReference type="Pfam" id="PF02388">
    <property type="entry name" value="FemAB"/>
    <property type="match status" value="1"/>
</dbReference>
<protein>
    <submittedName>
        <fullName evidence="7">Peptidoglycan bridge formation glycyltransferase FemA/FemB family protein</fullName>
    </submittedName>
</protein>
<evidence type="ECO:0000256" key="6">
    <source>
        <dbReference type="ARBA" id="ARBA00023316"/>
    </source>
</evidence>
<dbReference type="Proteomes" id="UP000824087">
    <property type="component" value="Unassembled WGS sequence"/>
</dbReference>
<evidence type="ECO:0000256" key="1">
    <source>
        <dbReference type="ARBA" id="ARBA00009943"/>
    </source>
</evidence>
<dbReference type="GO" id="GO:0071555">
    <property type="term" value="P:cell wall organization"/>
    <property type="evidence" value="ECO:0007669"/>
    <property type="project" value="UniProtKB-KW"/>
</dbReference>
<dbReference type="PANTHER" id="PTHR36174:SF1">
    <property type="entry name" value="LIPID II:GLYCINE GLYCYLTRANSFERASE"/>
    <property type="match status" value="1"/>
</dbReference>
<dbReference type="GO" id="GO:0009252">
    <property type="term" value="P:peptidoglycan biosynthetic process"/>
    <property type="evidence" value="ECO:0007669"/>
    <property type="project" value="UniProtKB-KW"/>
</dbReference>
<accession>A0A9D1HVH6</accession>
<evidence type="ECO:0000256" key="5">
    <source>
        <dbReference type="ARBA" id="ARBA00023315"/>
    </source>
</evidence>
<dbReference type="SUPFAM" id="SSF55729">
    <property type="entry name" value="Acyl-CoA N-acyltransferases (Nat)"/>
    <property type="match status" value="2"/>
</dbReference>
<gene>
    <name evidence="7" type="ORF">IAD49_00190</name>
</gene>
<dbReference type="InterPro" id="IPR016181">
    <property type="entry name" value="Acyl_CoA_acyltransferase"/>
</dbReference>
<evidence type="ECO:0000313" key="8">
    <source>
        <dbReference type="Proteomes" id="UP000824087"/>
    </source>
</evidence>
<name>A0A9D1HVH6_9BACT</name>
<comment type="caution">
    <text evidence="7">The sequence shown here is derived from an EMBL/GenBank/DDBJ whole genome shotgun (WGS) entry which is preliminary data.</text>
</comment>
<evidence type="ECO:0000313" key="7">
    <source>
        <dbReference type="EMBL" id="HIU21990.1"/>
    </source>
</evidence>
<keyword evidence="5" id="KW-0012">Acyltransferase</keyword>
<reference evidence="7" key="2">
    <citation type="journal article" date="2021" name="PeerJ">
        <title>Extensive microbial diversity within the chicken gut microbiome revealed by metagenomics and culture.</title>
        <authorList>
            <person name="Gilroy R."/>
            <person name="Ravi A."/>
            <person name="Getino M."/>
            <person name="Pursley I."/>
            <person name="Horton D.L."/>
            <person name="Alikhan N.F."/>
            <person name="Baker D."/>
            <person name="Gharbi K."/>
            <person name="Hall N."/>
            <person name="Watson M."/>
            <person name="Adriaenssens E.M."/>
            <person name="Foster-Nyarko E."/>
            <person name="Jarju S."/>
            <person name="Secka A."/>
            <person name="Antonio M."/>
            <person name="Oren A."/>
            <person name="Chaudhuri R.R."/>
            <person name="La Ragione R."/>
            <person name="Hildebrand F."/>
            <person name="Pallen M.J."/>
        </authorList>
    </citation>
    <scope>NUCLEOTIDE SEQUENCE</scope>
    <source>
        <strain evidence="7">CHK197-8231</strain>
    </source>
</reference>
<dbReference type="GO" id="GO:0016755">
    <property type="term" value="F:aminoacyltransferase activity"/>
    <property type="evidence" value="ECO:0007669"/>
    <property type="project" value="InterPro"/>
</dbReference>
<comment type="similarity">
    <text evidence="1">Belongs to the FemABX family.</text>
</comment>
<proteinExistence type="inferred from homology"/>
<keyword evidence="3" id="KW-0133">Cell shape</keyword>
<keyword evidence="4" id="KW-0573">Peptidoglycan synthesis</keyword>
<dbReference type="PANTHER" id="PTHR36174">
    <property type="entry name" value="LIPID II:GLYCINE GLYCYLTRANSFERASE"/>
    <property type="match status" value="1"/>
</dbReference>
<dbReference type="Gene3D" id="3.40.630.30">
    <property type="match status" value="2"/>
</dbReference>
<dbReference type="EMBL" id="DVML01000002">
    <property type="protein sequence ID" value="HIU21990.1"/>
    <property type="molecule type" value="Genomic_DNA"/>
</dbReference>
<dbReference type="AlphaFoldDB" id="A0A9D1HVH6"/>
<reference evidence="7" key="1">
    <citation type="submission" date="2020-10" db="EMBL/GenBank/DDBJ databases">
        <authorList>
            <person name="Gilroy R."/>
        </authorList>
    </citation>
    <scope>NUCLEOTIDE SEQUENCE</scope>
    <source>
        <strain evidence="7">CHK197-8231</strain>
    </source>
</reference>
<evidence type="ECO:0000256" key="2">
    <source>
        <dbReference type="ARBA" id="ARBA00022679"/>
    </source>
</evidence>
<evidence type="ECO:0000256" key="4">
    <source>
        <dbReference type="ARBA" id="ARBA00022984"/>
    </source>
</evidence>
<dbReference type="InterPro" id="IPR003447">
    <property type="entry name" value="FEMABX"/>
</dbReference>
<evidence type="ECO:0000256" key="3">
    <source>
        <dbReference type="ARBA" id="ARBA00022960"/>
    </source>
</evidence>
<dbReference type="InterPro" id="IPR050644">
    <property type="entry name" value="PG_Glycine_Bridge_Synth"/>
</dbReference>